<dbReference type="AlphaFoldDB" id="A0A7W8FWP6"/>
<keyword evidence="1" id="KW-0812">Transmembrane</keyword>
<evidence type="ECO:0000313" key="2">
    <source>
        <dbReference type="EMBL" id="MBB5182152.1"/>
    </source>
</evidence>
<keyword evidence="3" id="KW-1185">Reference proteome</keyword>
<comment type="caution">
    <text evidence="2">The sequence shown here is derived from an EMBL/GenBank/DDBJ whole genome shotgun (WGS) entry which is preliminary data.</text>
</comment>
<gene>
    <name evidence="2" type="ORF">HNQ47_000155</name>
</gene>
<sequence>MDEYIQLKAASYGYRIILVILDVWILYSCWHAITGETKLDMVPVFLTAAAVFIPELIKRHIKRRMISGDDEYYGSEPNEIILIVFSLAAAIVLVLVGILFNR</sequence>
<feature type="transmembrane region" description="Helical" evidence="1">
    <location>
        <begin position="12"/>
        <end position="33"/>
    </location>
</feature>
<protein>
    <submittedName>
        <fullName evidence="2">Uncharacterized protein</fullName>
    </submittedName>
</protein>
<reference evidence="2 3" key="1">
    <citation type="submission" date="2020-08" db="EMBL/GenBank/DDBJ databases">
        <title>Genomic Encyclopedia of Type Strains, Phase IV (KMG-IV): sequencing the most valuable type-strain genomes for metagenomic binning, comparative biology and taxonomic classification.</title>
        <authorList>
            <person name="Goeker M."/>
        </authorList>
    </citation>
    <scope>NUCLEOTIDE SEQUENCE [LARGE SCALE GENOMIC DNA]</scope>
    <source>
        <strain evidence="2 3">DSM 25799</strain>
    </source>
</reference>
<feature type="transmembrane region" description="Helical" evidence="1">
    <location>
        <begin position="80"/>
        <end position="100"/>
    </location>
</feature>
<evidence type="ECO:0000313" key="3">
    <source>
        <dbReference type="Proteomes" id="UP000539953"/>
    </source>
</evidence>
<organism evidence="2 3">
    <name type="scientific">Catenisphaera adipataccumulans</name>
    <dbReference type="NCBI Taxonomy" id="700500"/>
    <lineage>
        <taxon>Bacteria</taxon>
        <taxon>Bacillati</taxon>
        <taxon>Bacillota</taxon>
        <taxon>Erysipelotrichia</taxon>
        <taxon>Erysipelotrichales</taxon>
        <taxon>Erysipelotrichaceae</taxon>
        <taxon>Catenisphaera</taxon>
    </lineage>
</organism>
<accession>A0A7W8FWP6</accession>
<dbReference type="Proteomes" id="UP000539953">
    <property type="component" value="Unassembled WGS sequence"/>
</dbReference>
<name>A0A7W8FWP6_9FIRM</name>
<dbReference type="RefSeq" id="WP_183326614.1">
    <property type="nucleotide sequence ID" value="NZ_JACHHK010000001.1"/>
</dbReference>
<evidence type="ECO:0000256" key="1">
    <source>
        <dbReference type="SAM" id="Phobius"/>
    </source>
</evidence>
<dbReference type="EMBL" id="JACHHK010000001">
    <property type="protein sequence ID" value="MBB5182152.1"/>
    <property type="molecule type" value="Genomic_DNA"/>
</dbReference>
<proteinExistence type="predicted"/>
<keyword evidence="1" id="KW-0472">Membrane</keyword>
<keyword evidence="1" id="KW-1133">Transmembrane helix</keyword>